<dbReference type="Gene3D" id="3.40.50.2000">
    <property type="entry name" value="Glycogen Phosphorylase B"/>
    <property type="match status" value="1"/>
</dbReference>
<evidence type="ECO:0008006" key="5">
    <source>
        <dbReference type="Google" id="ProtNLM"/>
    </source>
</evidence>
<comment type="caution">
    <text evidence="3">The sequence shown here is derived from an EMBL/GenBank/DDBJ whole genome shotgun (WGS) entry which is preliminary data.</text>
</comment>
<feature type="domain" description="WsaF N-terminal" evidence="1">
    <location>
        <begin position="176"/>
        <end position="221"/>
    </location>
</feature>
<dbReference type="Pfam" id="PF22772">
    <property type="entry name" value="WsaF_C"/>
    <property type="match status" value="1"/>
</dbReference>
<sequence>MNPFGRAMKVLREEGPQELGVRTGRAFVRYGRVIRSEGWRSYASRGFAKLSQLAAVHRPSMLVREEDALAADWTRPGPQLASPITVKSGPIDIAWIMSPPGKESGGHQNLFRFIRYAEDAGHRCTIYLYDARTENSISIPDVRAMLAASEAFPDLKAEIRNYSAEGVHSSAQAIFATGWETAYPAFLDKSTARRLYFVQDFEASFYPLGSESLLAENTYRFGFYGITAGGWLSDKLAREYGMKTAHFDFAVDAERYHLTNTGRRNEIFFYARPVTARRAFEFGALALGDFARLRPDVTINLAGWDVSNWPLPFEYVNHSSLELSQLNKLYNRCAAGLVMSLSNMSLLPLELISAGVAPVVNDGPNNRLVSDNPFIEYVPASPRAVADRLVEVLERPDQPERAVAMSQSVSNTDWRESGKQFVEALERAMRG</sequence>
<protein>
    <recommendedName>
        <fullName evidence="5">Glycosyltransferase family 1 protein</fullName>
    </recommendedName>
</protein>
<feature type="domain" description="WsaF C-terminal" evidence="2">
    <location>
        <begin position="266"/>
        <end position="389"/>
    </location>
</feature>
<proteinExistence type="predicted"/>
<dbReference type="Proteomes" id="UP001415169">
    <property type="component" value="Unassembled WGS sequence"/>
</dbReference>
<dbReference type="InterPro" id="IPR048510">
    <property type="entry name" value="WsaF_N"/>
</dbReference>
<name>A0ABP7ZN78_9MICO</name>
<dbReference type="SUPFAM" id="SSF53756">
    <property type="entry name" value="UDP-Glycosyltransferase/glycogen phosphorylase"/>
    <property type="match status" value="1"/>
</dbReference>
<evidence type="ECO:0000259" key="2">
    <source>
        <dbReference type="Pfam" id="PF22772"/>
    </source>
</evidence>
<reference evidence="3" key="1">
    <citation type="journal article" date="2014" name="Int. J. Syst. Evol. Microbiol.">
        <title>Complete genome of a new Firmicutes species belonging to the dominant human colonic microbiota ('Ruminococcus bicirculans') reveals two chromosomes and a selective capacity to utilize plant glucans.</title>
        <authorList>
            <consortium name="NISC Comparative Sequencing Program"/>
            <person name="Wegmann U."/>
            <person name="Louis P."/>
            <person name="Goesmann A."/>
            <person name="Henrissat B."/>
            <person name="Duncan S.H."/>
            <person name="Flint H.J."/>
        </authorList>
    </citation>
    <scope>NUCLEOTIDE SEQUENCE</scope>
    <source>
        <strain evidence="3">JCM 17590</strain>
    </source>
</reference>
<dbReference type="EMBL" id="BAABBV010000002">
    <property type="protein sequence ID" value="GAA4165565.1"/>
    <property type="molecule type" value="Genomic_DNA"/>
</dbReference>
<accession>A0ABP7ZN78</accession>
<gene>
    <name evidence="3" type="ORF">GCM10022286_28960</name>
</gene>
<dbReference type="Gene3D" id="3.40.50.11090">
    <property type="match status" value="1"/>
</dbReference>
<evidence type="ECO:0000313" key="3">
    <source>
        <dbReference type="EMBL" id="GAA4165565.1"/>
    </source>
</evidence>
<dbReference type="InterPro" id="IPR055050">
    <property type="entry name" value="WsaF_C"/>
</dbReference>
<evidence type="ECO:0000259" key="1">
    <source>
        <dbReference type="Pfam" id="PF21374"/>
    </source>
</evidence>
<reference evidence="3" key="2">
    <citation type="submission" date="2023-12" db="EMBL/GenBank/DDBJ databases">
        <authorList>
            <person name="Sun Q."/>
            <person name="Inoue M."/>
        </authorList>
    </citation>
    <scope>NUCLEOTIDE SEQUENCE</scope>
    <source>
        <strain evidence="3">JCM 17590</strain>
    </source>
</reference>
<evidence type="ECO:0000313" key="4">
    <source>
        <dbReference type="Proteomes" id="UP001415169"/>
    </source>
</evidence>
<dbReference type="Pfam" id="PF21374">
    <property type="entry name" value="WsaF_N"/>
    <property type="match status" value="1"/>
</dbReference>
<keyword evidence="4" id="KW-1185">Reference proteome</keyword>
<organism evidence="3 4">
    <name type="scientific">Gryllotalpicola daejeonensis</name>
    <dbReference type="NCBI Taxonomy" id="993087"/>
    <lineage>
        <taxon>Bacteria</taxon>
        <taxon>Bacillati</taxon>
        <taxon>Actinomycetota</taxon>
        <taxon>Actinomycetes</taxon>
        <taxon>Micrococcales</taxon>
        <taxon>Microbacteriaceae</taxon>
        <taxon>Gryllotalpicola</taxon>
    </lineage>
</organism>